<evidence type="ECO:0000313" key="2">
    <source>
        <dbReference type="EMBL" id="CAI2382836.1"/>
    </source>
</evidence>
<keyword evidence="1" id="KW-0812">Transmembrane</keyword>
<organism evidence="2 3">
    <name type="scientific">Euplotes crassus</name>
    <dbReference type="NCBI Taxonomy" id="5936"/>
    <lineage>
        <taxon>Eukaryota</taxon>
        <taxon>Sar</taxon>
        <taxon>Alveolata</taxon>
        <taxon>Ciliophora</taxon>
        <taxon>Intramacronucleata</taxon>
        <taxon>Spirotrichea</taxon>
        <taxon>Hypotrichia</taxon>
        <taxon>Euplotida</taxon>
        <taxon>Euplotidae</taxon>
        <taxon>Moneuplotes</taxon>
    </lineage>
</organism>
<keyword evidence="1" id="KW-1133">Transmembrane helix</keyword>
<accession>A0AAD2D7W3</accession>
<evidence type="ECO:0000256" key="1">
    <source>
        <dbReference type="SAM" id="Phobius"/>
    </source>
</evidence>
<keyword evidence="1" id="KW-0472">Membrane</keyword>
<protein>
    <submittedName>
        <fullName evidence="2">Uncharacterized protein</fullName>
    </submittedName>
</protein>
<evidence type="ECO:0000313" key="3">
    <source>
        <dbReference type="Proteomes" id="UP001295684"/>
    </source>
</evidence>
<comment type="caution">
    <text evidence="2">The sequence shown here is derived from an EMBL/GenBank/DDBJ whole genome shotgun (WGS) entry which is preliminary data.</text>
</comment>
<keyword evidence="3" id="KW-1185">Reference proteome</keyword>
<feature type="transmembrane region" description="Helical" evidence="1">
    <location>
        <begin position="88"/>
        <end position="106"/>
    </location>
</feature>
<dbReference type="EMBL" id="CAMPGE010025040">
    <property type="protein sequence ID" value="CAI2382836.1"/>
    <property type="molecule type" value="Genomic_DNA"/>
</dbReference>
<dbReference type="AlphaFoldDB" id="A0AAD2D7W3"/>
<proteinExistence type="predicted"/>
<gene>
    <name evidence="2" type="ORF">ECRASSUSDP1_LOCUS24324</name>
</gene>
<name>A0AAD2D7W3_EUPCR</name>
<feature type="transmembrane region" description="Helical" evidence="1">
    <location>
        <begin position="118"/>
        <end position="135"/>
    </location>
</feature>
<reference evidence="2" key="1">
    <citation type="submission" date="2023-07" db="EMBL/GenBank/DDBJ databases">
        <authorList>
            <consortium name="AG Swart"/>
            <person name="Singh M."/>
            <person name="Singh A."/>
            <person name="Seah K."/>
            <person name="Emmerich C."/>
        </authorList>
    </citation>
    <scope>NUCLEOTIDE SEQUENCE</scope>
    <source>
        <strain evidence="2">DP1</strain>
    </source>
</reference>
<feature type="transmembrane region" description="Helical" evidence="1">
    <location>
        <begin position="6"/>
        <end position="22"/>
    </location>
</feature>
<dbReference type="Proteomes" id="UP001295684">
    <property type="component" value="Unassembled WGS sequence"/>
</dbReference>
<sequence length="150" mass="17762">MANCQLRIGLMILLASQIFLGYNRMFNTDEFHNYITKTANPHKTENFFHDLLFKGKDMTTKDCEEVWAVDIFCEFVVPALLLLTGWRIWTFFVVAHYLIFPTFVYNTFGETREEFQEIMRIMLFLQFLGVLFYIFNVKKKAVSIVPPNHP</sequence>